<evidence type="ECO:0000313" key="3">
    <source>
        <dbReference type="Proteomes" id="UP000719766"/>
    </source>
</evidence>
<organism evidence="2 3">
    <name type="scientific">Suillus plorans</name>
    <dbReference type="NCBI Taxonomy" id="116603"/>
    <lineage>
        <taxon>Eukaryota</taxon>
        <taxon>Fungi</taxon>
        <taxon>Dikarya</taxon>
        <taxon>Basidiomycota</taxon>
        <taxon>Agaricomycotina</taxon>
        <taxon>Agaricomycetes</taxon>
        <taxon>Agaricomycetidae</taxon>
        <taxon>Boletales</taxon>
        <taxon>Suillineae</taxon>
        <taxon>Suillaceae</taxon>
        <taxon>Suillus</taxon>
    </lineage>
</organism>
<evidence type="ECO:0000313" key="2">
    <source>
        <dbReference type="EMBL" id="KAG1794650.1"/>
    </source>
</evidence>
<keyword evidence="3" id="KW-1185">Reference proteome</keyword>
<name>A0A9P7AR06_9AGAM</name>
<dbReference type="RefSeq" id="XP_041160761.1">
    <property type="nucleotide sequence ID" value="XM_041306522.1"/>
</dbReference>
<accession>A0A9P7AR06</accession>
<reference evidence="2" key="1">
    <citation type="journal article" date="2020" name="New Phytol.">
        <title>Comparative genomics reveals dynamic genome evolution in host specialist ectomycorrhizal fungi.</title>
        <authorList>
            <person name="Lofgren L.A."/>
            <person name="Nguyen N.H."/>
            <person name="Vilgalys R."/>
            <person name="Ruytinx J."/>
            <person name="Liao H.L."/>
            <person name="Branco S."/>
            <person name="Kuo A."/>
            <person name="LaButti K."/>
            <person name="Lipzen A."/>
            <person name="Andreopoulos W."/>
            <person name="Pangilinan J."/>
            <person name="Riley R."/>
            <person name="Hundley H."/>
            <person name="Na H."/>
            <person name="Barry K."/>
            <person name="Grigoriev I.V."/>
            <person name="Stajich J.E."/>
            <person name="Kennedy P.G."/>
        </authorList>
    </citation>
    <scope>NUCLEOTIDE SEQUENCE</scope>
    <source>
        <strain evidence="2">S12</strain>
    </source>
</reference>
<sequence length="171" mass="18749">MADRPWNDPGPTRGNSLNFPGVSQIDTTFVQALVDTRTEVQKWANRPVEVSHTAGFGIGTPAVELSNETASVVPHRGSRREKLLDDASSVGVEDIEAHSESLPPTSGTVPIVPIETPFFHFDLISAVRAVEAGVEKLRERAETPPAKYIWLNHLRLDDCTKGSYLFTCALR</sequence>
<dbReference type="GeneID" id="64600286"/>
<dbReference type="AlphaFoldDB" id="A0A9P7AR06"/>
<feature type="region of interest" description="Disordered" evidence="1">
    <location>
        <begin position="1"/>
        <end position="20"/>
    </location>
</feature>
<gene>
    <name evidence="2" type="ORF">HD556DRAFT_1442845</name>
</gene>
<evidence type="ECO:0000256" key="1">
    <source>
        <dbReference type="SAM" id="MobiDB-lite"/>
    </source>
</evidence>
<dbReference type="EMBL" id="JABBWE010000025">
    <property type="protein sequence ID" value="KAG1794650.1"/>
    <property type="molecule type" value="Genomic_DNA"/>
</dbReference>
<comment type="caution">
    <text evidence="2">The sequence shown here is derived from an EMBL/GenBank/DDBJ whole genome shotgun (WGS) entry which is preliminary data.</text>
</comment>
<proteinExistence type="predicted"/>
<dbReference type="Proteomes" id="UP000719766">
    <property type="component" value="Unassembled WGS sequence"/>
</dbReference>
<protein>
    <submittedName>
        <fullName evidence="2">Uncharacterized protein</fullName>
    </submittedName>
</protein>
<dbReference type="OrthoDB" id="288203at2759"/>